<accession>A0ABQ9JRD2</accession>
<organism evidence="1 2">
    <name type="scientific">Molorchus minor</name>
    <dbReference type="NCBI Taxonomy" id="1323400"/>
    <lineage>
        <taxon>Eukaryota</taxon>
        <taxon>Metazoa</taxon>
        <taxon>Ecdysozoa</taxon>
        <taxon>Arthropoda</taxon>
        <taxon>Hexapoda</taxon>
        <taxon>Insecta</taxon>
        <taxon>Pterygota</taxon>
        <taxon>Neoptera</taxon>
        <taxon>Endopterygota</taxon>
        <taxon>Coleoptera</taxon>
        <taxon>Polyphaga</taxon>
        <taxon>Cucujiformia</taxon>
        <taxon>Chrysomeloidea</taxon>
        <taxon>Cerambycidae</taxon>
        <taxon>Lamiinae</taxon>
        <taxon>Monochamini</taxon>
        <taxon>Molorchus</taxon>
    </lineage>
</organism>
<sequence length="77" mass="9311">MWNPLLYHGQNMKWKLNVSLIPCRRLVKRQTFNWNIQPVDICLYCLWSFYHQYFPKNVKEQIQLTAGHLIMMKATVA</sequence>
<keyword evidence="2" id="KW-1185">Reference proteome</keyword>
<evidence type="ECO:0000313" key="2">
    <source>
        <dbReference type="Proteomes" id="UP001162164"/>
    </source>
</evidence>
<dbReference type="EMBL" id="JAPWTJ010000271">
    <property type="protein sequence ID" value="KAJ8980252.1"/>
    <property type="molecule type" value="Genomic_DNA"/>
</dbReference>
<gene>
    <name evidence="1" type="ORF">NQ317_019467</name>
</gene>
<proteinExistence type="predicted"/>
<evidence type="ECO:0000313" key="1">
    <source>
        <dbReference type="EMBL" id="KAJ8980252.1"/>
    </source>
</evidence>
<name>A0ABQ9JRD2_9CUCU</name>
<reference evidence="1" key="1">
    <citation type="journal article" date="2023" name="Insect Mol. Biol.">
        <title>Genome sequencing provides insights into the evolution of gene families encoding plant cell wall-degrading enzymes in longhorned beetles.</title>
        <authorList>
            <person name="Shin N.R."/>
            <person name="Okamura Y."/>
            <person name="Kirsch R."/>
            <person name="Pauchet Y."/>
        </authorList>
    </citation>
    <scope>NUCLEOTIDE SEQUENCE</scope>
    <source>
        <strain evidence="1">MMC_N1</strain>
    </source>
</reference>
<comment type="caution">
    <text evidence="1">The sequence shown here is derived from an EMBL/GenBank/DDBJ whole genome shotgun (WGS) entry which is preliminary data.</text>
</comment>
<dbReference type="Proteomes" id="UP001162164">
    <property type="component" value="Unassembled WGS sequence"/>
</dbReference>
<protein>
    <submittedName>
        <fullName evidence="1">Uncharacterized protein</fullName>
    </submittedName>
</protein>